<evidence type="ECO:0000313" key="1">
    <source>
        <dbReference type="EMBL" id="KAH7909637.1"/>
    </source>
</evidence>
<accession>A0ACB8A989</accession>
<evidence type="ECO:0000313" key="2">
    <source>
        <dbReference type="Proteomes" id="UP000790377"/>
    </source>
</evidence>
<dbReference type="Proteomes" id="UP000790377">
    <property type="component" value="Unassembled WGS sequence"/>
</dbReference>
<comment type="caution">
    <text evidence="1">The sequence shown here is derived from an EMBL/GenBank/DDBJ whole genome shotgun (WGS) entry which is preliminary data.</text>
</comment>
<reference evidence="1" key="1">
    <citation type="journal article" date="2021" name="New Phytol.">
        <title>Evolutionary innovations through gain and loss of genes in the ectomycorrhizal Boletales.</title>
        <authorList>
            <person name="Wu G."/>
            <person name="Miyauchi S."/>
            <person name="Morin E."/>
            <person name="Kuo A."/>
            <person name="Drula E."/>
            <person name="Varga T."/>
            <person name="Kohler A."/>
            <person name="Feng B."/>
            <person name="Cao Y."/>
            <person name="Lipzen A."/>
            <person name="Daum C."/>
            <person name="Hundley H."/>
            <person name="Pangilinan J."/>
            <person name="Johnson J."/>
            <person name="Barry K."/>
            <person name="LaButti K."/>
            <person name="Ng V."/>
            <person name="Ahrendt S."/>
            <person name="Min B."/>
            <person name="Choi I.G."/>
            <person name="Park H."/>
            <person name="Plett J.M."/>
            <person name="Magnuson J."/>
            <person name="Spatafora J.W."/>
            <person name="Nagy L.G."/>
            <person name="Henrissat B."/>
            <person name="Grigoriev I.V."/>
            <person name="Yang Z.L."/>
            <person name="Xu J."/>
            <person name="Martin F.M."/>
        </authorList>
    </citation>
    <scope>NUCLEOTIDE SEQUENCE</scope>
    <source>
        <strain evidence="1">ATCC 28755</strain>
    </source>
</reference>
<protein>
    <submittedName>
        <fullName evidence="1">Phytase</fullName>
    </submittedName>
</protein>
<proteinExistence type="predicted"/>
<gene>
    <name evidence="1" type="ORF">BJ138DRAFT_1127532</name>
</gene>
<keyword evidence="2" id="KW-1185">Reference proteome</keyword>
<name>A0ACB8A989_9AGAM</name>
<sequence length="503" mass="55846">MPSKPEHYLPLSTADNGAVDADTSIYGSNIQHPRQAPGRGRRLRIGIWVSLALLISVGFWGYGYRPIRCSSAFRPNSDLQNAAPTVPSLGLKKKIQQGWGPYSPYFPSAKYSTPPVNCDIIQVNLLQRHGARYPTAKASEDIQKSVKKLRKAKHHKHKSVKFLENYKWNLGQDDLVPFGAAQSFEAGWVHFKRYEHLIDEGNLPFVRASGADRVIMSALNWTAGFAAANKQVYTPKLSVIISETANDTLDNAMCPACERSVVDADAWRAKFTVPIEHRLKKTLPGVKLSPSDITNIMSLCAFETVAYEEPSPFCGMFTTHEFQSYEHDEGLKKYYYTGYGNEFGRVQGVGYVNELLARLTGTPVDDHTQTNSTLDLSPETFPLNRTFYADFSHDNTMVAIYGALGLFPQKQAPSNSKIEHHRTWRMSRLVPFSSRMTTEKLQCNVPGGTKDFVRILVNDVVQPLGFCGAGDDGLCELEAFVASQAYARGGGGGDWEKCGTVLQ</sequence>
<dbReference type="EMBL" id="MU267749">
    <property type="protein sequence ID" value="KAH7909637.1"/>
    <property type="molecule type" value="Genomic_DNA"/>
</dbReference>
<organism evidence="1 2">
    <name type="scientific">Hygrophoropsis aurantiaca</name>
    <dbReference type="NCBI Taxonomy" id="72124"/>
    <lineage>
        <taxon>Eukaryota</taxon>
        <taxon>Fungi</taxon>
        <taxon>Dikarya</taxon>
        <taxon>Basidiomycota</taxon>
        <taxon>Agaricomycotina</taxon>
        <taxon>Agaricomycetes</taxon>
        <taxon>Agaricomycetidae</taxon>
        <taxon>Boletales</taxon>
        <taxon>Coniophorineae</taxon>
        <taxon>Hygrophoropsidaceae</taxon>
        <taxon>Hygrophoropsis</taxon>
    </lineage>
</organism>